<reference evidence="12" key="1">
    <citation type="journal article" date="2020" name="Stud. Mycol.">
        <title>101 Dothideomycetes genomes: a test case for predicting lifestyles and emergence of pathogens.</title>
        <authorList>
            <person name="Haridas S."/>
            <person name="Albert R."/>
            <person name="Binder M."/>
            <person name="Bloem J."/>
            <person name="Labutti K."/>
            <person name="Salamov A."/>
            <person name="Andreopoulos B."/>
            <person name="Baker S."/>
            <person name="Barry K."/>
            <person name="Bills G."/>
            <person name="Bluhm B."/>
            <person name="Cannon C."/>
            <person name="Castanera R."/>
            <person name="Culley D."/>
            <person name="Daum C."/>
            <person name="Ezra D."/>
            <person name="Gonzalez J."/>
            <person name="Henrissat B."/>
            <person name="Kuo A."/>
            <person name="Liang C."/>
            <person name="Lipzen A."/>
            <person name="Lutzoni F."/>
            <person name="Magnuson J."/>
            <person name="Mondo S."/>
            <person name="Nolan M."/>
            <person name="Ohm R."/>
            <person name="Pangilinan J."/>
            <person name="Park H.-J."/>
            <person name="Ramirez L."/>
            <person name="Alfaro M."/>
            <person name="Sun H."/>
            <person name="Tritt A."/>
            <person name="Yoshinaga Y."/>
            <person name="Zwiers L.-H."/>
            <person name="Turgeon B."/>
            <person name="Goodwin S."/>
            <person name="Spatafora J."/>
            <person name="Crous P."/>
            <person name="Grigoriev I."/>
        </authorList>
    </citation>
    <scope>NUCLEOTIDE SEQUENCE</scope>
    <source>
        <strain evidence="12">CBS 675.92</strain>
    </source>
</reference>
<dbReference type="Pfam" id="PF06391">
    <property type="entry name" value="MAT1"/>
    <property type="match status" value="1"/>
</dbReference>
<organism evidence="12 13">
    <name type="scientific">Byssothecium circinans</name>
    <dbReference type="NCBI Taxonomy" id="147558"/>
    <lineage>
        <taxon>Eukaryota</taxon>
        <taxon>Fungi</taxon>
        <taxon>Dikarya</taxon>
        <taxon>Ascomycota</taxon>
        <taxon>Pezizomycotina</taxon>
        <taxon>Dothideomycetes</taxon>
        <taxon>Pleosporomycetidae</taxon>
        <taxon>Pleosporales</taxon>
        <taxon>Massarineae</taxon>
        <taxon>Massarinaceae</taxon>
        <taxon>Byssothecium</taxon>
    </lineage>
</organism>
<evidence type="ECO:0000256" key="2">
    <source>
        <dbReference type="ARBA" id="ARBA00022257"/>
    </source>
</evidence>
<evidence type="ECO:0000313" key="12">
    <source>
        <dbReference type="EMBL" id="KAF1953010.1"/>
    </source>
</evidence>
<feature type="region of interest" description="Disordered" evidence="10">
    <location>
        <begin position="181"/>
        <end position="205"/>
    </location>
</feature>
<evidence type="ECO:0000256" key="3">
    <source>
        <dbReference type="ARBA" id="ARBA00022723"/>
    </source>
</evidence>
<name>A0A6A5TM50_9PLEO</name>
<evidence type="ECO:0000256" key="4">
    <source>
        <dbReference type="ARBA" id="ARBA00022771"/>
    </source>
</evidence>
<keyword evidence="4 9" id="KW-0863">Zinc-finger</keyword>
<gene>
    <name evidence="12" type="ORF">CC80DRAFT_451403</name>
</gene>
<dbReference type="Proteomes" id="UP000800035">
    <property type="component" value="Unassembled WGS sequence"/>
</dbReference>
<evidence type="ECO:0000256" key="5">
    <source>
        <dbReference type="ARBA" id="ARBA00022833"/>
    </source>
</evidence>
<proteinExistence type="predicted"/>
<dbReference type="EMBL" id="ML977006">
    <property type="protein sequence ID" value="KAF1953010.1"/>
    <property type="molecule type" value="Genomic_DNA"/>
</dbReference>
<keyword evidence="12" id="KW-0808">Transferase</keyword>
<evidence type="ECO:0000256" key="1">
    <source>
        <dbReference type="ARBA" id="ARBA00004123"/>
    </source>
</evidence>
<dbReference type="GO" id="GO:0008270">
    <property type="term" value="F:zinc ion binding"/>
    <property type="evidence" value="ECO:0007669"/>
    <property type="project" value="UniProtKB-KW"/>
</dbReference>
<evidence type="ECO:0000313" key="13">
    <source>
        <dbReference type="Proteomes" id="UP000800035"/>
    </source>
</evidence>
<dbReference type="AlphaFoldDB" id="A0A6A5TM50"/>
<evidence type="ECO:0000259" key="11">
    <source>
        <dbReference type="PROSITE" id="PS50089"/>
    </source>
</evidence>
<dbReference type="InterPro" id="IPR013083">
    <property type="entry name" value="Znf_RING/FYVE/PHD"/>
</dbReference>
<dbReference type="InterPro" id="IPR015877">
    <property type="entry name" value="MAT1_centre"/>
</dbReference>
<dbReference type="GO" id="GO:0061575">
    <property type="term" value="F:cyclin-dependent protein serine/threonine kinase activator activity"/>
    <property type="evidence" value="ECO:0007669"/>
    <property type="project" value="InterPro"/>
</dbReference>
<dbReference type="SUPFAM" id="SSF57850">
    <property type="entry name" value="RING/U-box"/>
    <property type="match status" value="1"/>
</dbReference>
<dbReference type="OrthoDB" id="5963at2759"/>
<protein>
    <recommendedName>
        <fullName evidence="2">RNA polymerase II transcription factor B subunit 3</fullName>
    </recommendedName>
    <alternativeName>
        <fullName evidence="8">RNA polymerase II transcription factor B 38 kDa subunit</fullName>
    </alternativeName>
    <alternativeName>
        <fullName evidence="7">RNA polymerase II transcription factor B p38 subunit</fullName>
    </alternativeName>
</protein>
<keyword evidence="13" id="KW-1185">Reference proteome</keyword>
<dbReference type="Gene3D" id="3.30.40.10">
    <property type="entry name" value="Zinc/RING finger domain, C3HC4 (zinc finger)"/>
    <property type="match status" value="1"/>
</dbReference>
<keyword evidence="3" id="KW-0479">Metal-binding</keyword>
<dbReference type="PANTHER" id="PTHR12683">
    <property type="entry name" value="CDK-ACTIVATING KINASE ASSEMBLY FACTOR MAT1"/>
    <property type="match status" value="1"/>
</dbReference>
<dbReference type="PROSITE" id="PS00518">
    <property type="entry name" value="ZF_RING_1"/>
    <property type="match status" value="1"/>
</dbReference>
<dbReference type="PROSITE" id="PS50089">
    <property type="entry name" value="ZF_RING_2"/>
    <property type="match status" value="1"/>
</dbReference>
<feature type="compositionally biased region" description="Polar residues" evidence="10">
    <location>
        <begin position="185"/>
        <end position="197"/>
    </location>
</feature>
<keyword evidence="6" id="KW-0539">Nucleus</keyword>
<dbReference type="InterPro" id="IPR017907">
    <property type="entry name" value="Znf_RING_CS"/>
</dbReference>
<dbReference type="InterPro" id="IPR004575">
    <property type="entry name" value="MAT1/Tfb3"/>
</dbReference>
<keyword evidence="5" id="KW-0862">Zinc</keyword>
<dbReference type="GO" id="GO:0006289">
    <property type="term" value="P:nucleotide-excision repair"/>
    <property type="evidence" value="ECO:0007669"/>
    <property type="project" value="InterPro"/>
</dbReference>
<evidence type="ECO:0000256" key="6">
    <source>
        <dbReference type="ARBA" id="ARBA00023242"/>
    </source>
</evidence>
<dbReference type="Pfam" id="PF17121">
    <property type="entry name" value="zf-C3HC4_5"/>
    <property type="match status" value="1"/>
</dbReference>
<evidence type="ECO:0000256" key="7">
    <source>
        <dbReference type="ARBA" id="ARBA00029873"/>
    </source>
</evidence>
<evidence type="ECO:0000256" key="8">
    <source>
        <dbReference type="ARBA" id="ARBA00033277"/>
    </source>
</evidence>
<dbReference type="NCBIfam" id="TIGR00570">
    <property type="entry name" value="cdk7"/>
    <property type="match status" value="1"/>
</dbReference>
<feature type="domain" description="RING-type" evidence="11">
    <location>
        <begin position="23"/>
        <end position="66"/>
    </location>
</feature>
<comment type="subcellular location">
    <subcellularLocation>
        <location evidence="1">Nucleus</location>
    </subcellularLocation>
</comment>
<sequence>MSKAAPRASGAREQRLAEDGDICIVCKSSRYLNPNMRFLVNPECYHKMCESCVDRIFSHGPAPCPIAGCKKTLRKVKFRTQTFEDLAIEREVDIRRRVAKAMNKQESDFETLRDYNDYLEQVEYIAADLIGRVNVAETERKLKLWEAAQKAELNPNATFRTVDDQANTSTLSDTSHVVLKKGGTQRRNPATNTTDPSGASDDMGGVRDTGFTFKGLKKREAPKPESPFDPFDGWSITPKYYNIPENYNCDWLAHFAKEPGHMAGGWDTRDYYNKMMVEAFGGMGIFIEEEITARENAGSGDAGIGTQNAASAAIGMRDVDMQDVF</sequence>
<dbReference type="GO" id="GO:0016301">
    <property type="term" value="F:kinase activity"/>
    <property type="evidence" value="ECO:0007669"/>
    <property type="project" value="UniProtKB-KW"/>
</dbReference>
<evidence type="ECO:0000256" key="10">
    <source>
        <dbReference type="SAM" id="MobiDB-lite"/>
    </source>
</evidence>
<keyword evidence="12" id="KW-0418">Kinase</keyword>
<dbReference type="InterPro" id="IPR001841">
    <property type="entry name" value="Znf_RING"/>
</dbReference>
<dbReference type="FunFam" id="3.30.40.10:FF:000037">
    <property type="entry name" value="Cdk-activating kinase assembly factor MAT1, centre"/>
    <property type="match status" value="1"/>
</dbReference>
<accession>A0A6A5TM50</accession>
<dbReference type="PANTHER" id="PTHR12683:SF13">
    <property type="entry name" value="CDK-ACTIVATING KINASE ASSEMBLY FACTOR MAT1"/>
    <property type="match status" value="1"/>
</dbReference>
<dbReference type="CDD" id="cd16573">
    <property type="entry name" value="RING-HC_TFB3-like"/>
    <property type="match status" value="1"/>
</dbReference>
<dbReference type="GO" id="GO:0006357">
    <property type="term" value="P:regulation of transcription by RNA polymerase II"/>
    <property type="evidence" value="ECO:0007669"/>
    <property type="project" value="TreeGrafter"/>
</dbReference>
<dbReference type="GO" id="GO:0070985">
    <property type="term" value="C:transcription factor TFIIK complex"/>
    <property type="evidence" value="ECO:0007669"/>
    <property type="project" value="UniProtKB-ARBA"/>
</dbReference>
<evidence type="ECO:0000256" key="9">
    <source>
        <dbReference type="PROSITE-ProRule" id="PRU00175"/>
    </source>
</evidence>